<evidence type="ECO:0000313" key="2">
    <source>
        <dbReference type="Proteomes" id="UP000266841"/>
    </source>
</evidence>
<name>K0SNU6_THAOC</name>
<dbReference type="OrthoDB" id="527344at2759"/>
<proteinExistence type="predicted"/>
<gene>
    <name evidence="1" type="ORF">THAOC_19611</name>
</gene>
<dbReference type="Gene3D" id="3.60.15.10">
    <property type="entry name" value="Ribonuclease Z/Hydroxyacylglutathione hydrolase-like"/>
    <property type="match status" value="1"/>
</dbReference>
<keyword evidence="2" id="KW-1185">Reference proteome</keyword>
<dbReference type="EMBL" id="AGNL01021537">
    <property type="protein sequence ID" value="EJK60102.1"/>
    <property type="molecule type" value="Genomic_DNA"/>
</dbReference>
<evidence type="ECO:0000313" key="1">
    <source>
        <dbReference type="EMBL" id="EJK60102.1"/>
    </source>
</evidence>
<dbReference type="PANTHER" id="PTHR46504">
    <property type="entry name" value="TRNASE Z TRZ1"/>
    <property type="match status" value="1"/>
</dbReference>
<dbReference type="SUPFAM" id="SSF56281">
    <property type="entry name" value="Metallo-hydrolase/oxidoreductase"/>
    <property type="match status" value="1"/>
</dbReference>
<organism evidence="1 2">
    <name type="scientific">Thalassiosira oceanica</name>
    <name type="common">Marine diatom</name>
    <dbReference type="NCBI Taxonomy" id="159749"/>
    <lineage>
        <taxon>Eukaryota</taxon>
        <taxon>Sar</taxon>
        <taxon>Stramenopiles</taxon>
        <taxon>Ochrophyta</taxon>
        <taxon>Bacillariophyta</taxon>
        <taxon>Coscinodiscophyceae</taxon>
        <taxon>Thalassiosirophycidae</taxon>
        <taxon>Thalassiosirales</taxon>
        <taxon>Thalassiosiraceae</taxon>
        <taxon>Thalassiosira</taxon>
    </lineage>
</organism>
<accession>K0SNU6</accession>
<dbReference type="InterPro" id="IPR036866">
    <property type="entry name" value="RibonucZ/Hydroxyglut_hydro"/>
</dbReference>
<protein>
    <recommendedName>
        <fullName evidence="3">Metallo-beta-lactamase domain-containing protein</fullName>
    </recommendedName>
</protein>
<evidence type="ECO:0008006" key="3">
    <source>
        <dbReference type="Google" id="ProtNLM"/>
    </source>
</evidence>
<dbReference type="Proteomes" id="UP000266841">
    <property type="component" value="Unassembled WGS sequence"/>
</dbReference>
<dbReference type="AlphaFoldDB" id="K0SNU6"/>
<reference evidence="1 2" key="1">
    <citation type="journal article" date="2012" name="Genome Biol.">
        <title>Genome and low-iron response of an oceanic diatom adapted to chronic iron limitation.</title>
        <authorList>
            <person name="Lommer M."/>
            <person name="Specht M."/>
            <person name="Roy A.S."/>
            <person name="Kraemer L."/>
            <person name="Andreson R."/>
            <person name="Gutowska M.A."/>
            <person name="Wolf J."/>
            <person name="Bergner S.V."/>
            <person name="Schilhabel M.B."/>
            <person name="Klostermeier U.C."/>
            <person name="Beiko R.G."/>
            <person name="Rosenstiel P."/>
            <person name="Hippler M."/>
            <person name="Laroche J."/>
        </authorList>
    </citation>
    <scope>NUCLEOTIDE SEQUENCE [LARGE SCALE GENOMIC DNA]</scope>
    <source>
        <strain evidence="1 2">CCMP1005</strain>
    </source>
</reference>
<sequence>MLVPRPIKNLVKNFLLAEAQLNYGDPSQTDDQTVEALGEFNLMGVEDGDRLILPKDRYTGSPTPIGIKVFEAPHKSGVPAVSYGVFRQKQRLKDTYRGMDKSEIGKILRSKRETGDKDVAITEQYDEGILFYTGDTTITLLREKWKSIVPHFRWIIHEVTFLGTPSTDLDTQVMNKGHCHYAQLHPWICAFPKTNFILVHWSLRYGREEVLEWFNKVCCVGLSCTNDRRQQRSYTSPRKLPNKNYGGVPRNVVLWL</sequence>
<comment type="caution">
    <text evidence="1">The sequence shown here is derived from an EMBL/GenBank/DDBJ whole genome shotgun (WGS) entry which is preliminary data.</text>
</comment>
<dbReference type="eggNOG" id="ENOG502RRCY">
    <property type="taxonomic scope" value="Eukaryota"/>
</dbReference>
<dbReference type="PANTHER" id="PTHR46504:SF2">
    <property type="entry name" value="TRNASE Z TRZ1"/>
    <property type="match status" value="1"/>
</dbReference>